<proteinExistence type="predicted"/>
<dbReference type="AlphaFoldDB" id="A0A6M3LPA7"/>
<protein>
    <submittedName>
        <fullName evidence="1">Uncharacterized protein</fullName>
    </submittedName>
</protein>
<dbReference type="EMBL" id="MT143270">
    <property type="protein sequence ID" value="QJA94901.1"/>
    <property type="molecule type" value="Genomic_DNA"/>
</dbReference>
<reference evidence="1" key="1">
    <citation type="submission" date="2020-03" db="EMBL/GenBank/DDBJ databases">
        <title>The deep terrestrial virosphere.</title>
        <authorList>
            <person name="Holmfeldt K."/>
            <person name="Nilsson E."/>
            <person name="Simone D."/>
            <person name="Lopez-Fernandez M."/>
            <person name="Wu X."/>
            <person name="de Brujin I."/>
            <person name="Lundin D."/>
            <person name="Andersson A."/>
            <person name="Bertilsson S."/>
            <person name="Dopson M."/>
        </authorList>
    </citation>
    <scope>NUCLEOTIDE SEQUENCE</scope>
    <source>
        <strain evidence="1">MM415B03702</strain>
    </source>
</reference>
<organism evidence="1">
    <name type="scientific">viral metagenome</name>
    <dbReference type="NCBI Taxonomy" id="1070528"/>
    <lineage>
        <taxon>unclassified sequences</taxon>
        <taxon>metagenomes</taxon>
        <taxon>organismal metagenomes</taxon>
    </lineage>
</organism>
<name>A0A6M3LPA7_9ZZZZ</name>
<evidence type="ECO:0000313" key="1">
    <source>
        <dbReference type="EMBL" id="QJA94901.1"/>
    </source>
</evidence>
<gene>
    <name evidence="1" type="ORF">MM415B03702_0007</name>
</gene>
<sequence length="79" mass="9521">MSRAELVSICWELKIECKDKSIDEMKQLIREFADKNFKRRSKISGSKMSLTLRKFLSKEYDFKFYNKNKEEVNYKGNKV</sequence>
<accession>A0A6M3LPA7</accession>